<protein>
    <submittedName>
        <fullName evidence="2">Uncharacterized protein</fullName>
    </submittedName>
</protein>
<evidence type="ECO:0000313" key="2">
    <source>
        <dbReference type="EMBL" id="AZZ54155.1"/>
    </source>
</evidence>
<keyword evidence="1" id="KW-1133">Transmembrane helix</keyword>
<dbReference type="AlphaFoldDB" id="A0A3T0T6C4"/>
<evidence type="ECO:0000313" key="3">
    <source>
        <dbReference type="Proteomes" id="UP000285317"/>
    </source>
</evidence>
<sequence>MACLGVPAAPFSWCWFGFAMAEAQSEQGKALAAGTTMAGFGEAVGGVPVAVAHVVGLIVLLVLAHRAYRGSALVFAGTAVVVASVIGLGGAQLLFGGAVFHFDPENRQTYVP</sequence>
<organism evidence="2 3">
    <name type="scientific">Rathayibacter festucae DSM 15932</name>
    <dbReference type="NCBI Taxonomy" id="1328866"/>
    <lineage>
        <taxon>Bacteria</taxon>
        <taxon>Bacillati</taxon>
        <taxon>Actinomycetota</taxon>
        <taxon>Actinomycetes</taxon>
        <taxon>Micrococcales</taxon>
        <taxon>Microbacteriaceae</taxon>
        <taxon>Rathayibacter</taxon>
    </lineage>
</organism>
<dbReference type="KEGG" id="rfs:C1I64_03960"/>
<gene>
    <name evidence="2" type="ORF">C1I64_03960</name>
</gene>
<dbReference type="EMBL" id="CP028137">
    <property type="protein sequence ID" value="AZZ54155.1"/>
    <property type="molecule type" value="Genomic_DNA"/>
</dbReference>
<accession>A0A3T0T6C4</accession>
<evidence type="ECO:0000256" key="1">
    <source>
        <dbReference type="SAM" id="Phobius"/>
    </source>
</evidence>
<keyword evidence="1" id="KW-0812">Transmembrane</keyword>
<feature type="transmembrane region" description="Helical" evidence="1">
    <location>
        <begin position="72"/>
        <end position="95"/>
    </location>
</feature>
<feature type="transmembrane region" description="Helical" evidence="1">
    <location>
        <begin position="47"/>
        <end position="65"/>
    </location>
</feature>
<proteinExistence type="predicted"/>
<dbReference type="Proteomes" id="UP000285317">
    <property type="component" value="Chromosome"/>
</dbReference>
<keyword evidence="1" id="KW-0472">Membrane</keyword>
<name>A0A3T0T6C4_9MICO</name>
<reference evidence="2 3" key="1">
    <citation type="submission" date="2018-03" db="EMBL/GenBank/DDBJ databases">
        <title>Bacteriophage NCPPB3778 and a type I-E CRISPR drive the evolution of the US Biological Select Agent, Rathayibacter toxicus.</title>
        <authorList>
            <person name="Davis E.W.II."/>
            <person name="Tabima J.F."/>
            <person name="Weisberg A.J."/>
            <person name="Dantas Lopes L."/>
            <person name="Wiseman M.S."/>
            <person name="Wiseman M.S."/>
            <person name="Pupko T."/>
            <person name="Belcher M.S."/>
            <person name="Sechler A.J."/>
            <person name="Tancos M.A."/>
            <person name="Schroeder B.K."/>
            <person name="Murray T.D."/>
            <person name="Luster D.G."/>
            <person name="Schneider W.L."/>
            <person name="Rogers E."/>
            <person name="Andreote F.D."/>
            <person name="Grunwald N.J."/>
            <person name="Putnam M.L."/>
            <person name="Chang J.H."/>
        </authorList>
    </citation>
    <scope>NUCLEOTIDE SEQUENCE [LARGE SCALE GENOMIC DNA]</scope>
    <source>
        <strain evidence="2 3">DSM 15932</strain>
    </source>
</reference>